<dbReference type="Pfam" id="PF07690">
    <property type="entry name" value="MFS_1"/>
    <property type="match status" value="1"/>
</dbReference>
<dbReference type="PANTHER" id="PTHR23534:SF1">
    <property type="entry name" value="MAJOR FACILITATOR SUPERFAMILY PROTEIN"/>
    <property type="match status" value="1"/>
</dbReference>
<gene>
    <name evidence="3" type="ORF">METZ01_LOCUS190552</name>
</gene>
<dbReference type="SUPFAM" id="SSF103473">
    <property type="entry name" value="MFS general substrate transporter"/>
    <property type="match status" value="1"/>
</dbReference>
<evidence type="ECO:0000259" key="2">
    <source>
        <dbReference type="PROSITE" id="PS50850"/>
    </source>
</evidence>
<feature type="transmembrane region" description="Helical" evidence="1">
    <location>
        <begin position="70"/>
        <end position="91"/>
    </location>
</feature>
<dbReference type="AlphaFoldDB" id="A0A382DH37"/>
<evidence type="ECO:0000256" key="1">
    <source>
        <dbReference type="SAM" id="Phobius"/>
    </source>
</evidence>
<feature type="transmembrane region" description="Helical" evidence="1">
    <location>
        <begin position="273"/>
        <end position="292"/>
    </location>
</feature>
<keyword evidence="1" id="KW-0472">Membrane</keyword>
<feature type="transmembrane region" description="Helical" evidence="1">
    <location>
        <begin position="362"/>
        <end position="379"/>
    </location>
</feature>
<feature type="domain" description="Major facilitator superfamily (MFS) profile" evidence="2">
    <location>
        <begin position="132"/>
        <end position="387"/>
    </location>
</feature>
<feature type="transmembrane region" description="Helical" evidence="1">
    <location>
        <begin position="97"/>
        <end position="119"/>
    </location>
</feature>
<feature type="transmembrane region" description="Helical" evidence="1">
    <location>
        <begin position="203"/>
        <end position="221"/>
    </location>
</feature>
<keyword evidence="1" id="KW-0812">Transmembrane</keyword>
<feature type="transmembrane region" description="Helical" evidence="1">
    <location>
        <begin position="131"/>
        <end position="152"/>
    </location>
</feature>
<sequence>MLNKNLFILFVGQIFSFTSPTVTVLLSGIIGSKLIHIQYLATFPTALMIVGSAIGAPLASKIMEIKGRKFGFIFSSLINTFASLLCAYAISISSFSFFCLGNIFIGLSVSFALQYRFAVTELVQKENIPKAISLILLLGIVAALLGSNIVSFTKDLFITEYTGSYISLSLLTIVPFFFFLFYNGDSGFNIQKRNNKKSITNLLSNKHIQLAILSAGTGYITMSTLMTATPISMNIMHGYSIFSTGIVIQLHIVGMFLPSLFTGNLIKLYGHRNIILVGIFILLVCIAVNYNFETYYGFLIGLILLGVGWNFLFVSGTSLLVISYDEDNKFLSQGLNDFIVFSSQAIGSLSAGFLLYLTSWKTLNLICIPLIFILLIYSLKSKLIKST</sequence>
<dbReference type="GO" id="GO:0022857">
    <property type="term" value="F:transmembrane transporter activity"/>
    <property type="evidence" value="ECO:0007669"/>
    <property type="project" value="InterPro"/>
</dbReference>
<feature type="transmembrane region" description="Helical" evidence="1">
    <location>
        <begin position="298"/>
        <end position="322"/>
    </location>
</feature>
<dbReference type="InterPro" id="IPR036259">
    <property type="entry name" value="MFS_trans_sf"/>
</dbReference>
<proteinExistence type="predicted"/>
<feature type="transmembrane region" description="Helical" evidence="1">
    <location>
        <begin position="241"/>
        <end position="261"/>
    </location>
</feature>
<dbReference type="InterPro" id="IPR020846">
    <property type="entry name" value="MFS_dom"/>
</dbReference>
<organism evidence="3">
    <name type="scientific">marine metagenome</name>
    <dbReference type="NCBI Taxonomy" id="408172"/>
    <lineage>
        <taxon>unclassified sequences</taxon>
        <taxon>metagenomes</taxon>
        <taxon>ecological metagenomes</taxon>
    </lineage>
</organism>
<dbReference type="Gene3D" id="1.20.1250.20">
    <property type="entry name" value="MFS general substrate transporter like domains"/>
    <property type="match status" value="1"/>
</dbReference>
<reference evidence="3" key="1">
    <citation type="submission" date="2018-05" db="EMBL/GenBank/DDBJ databases">
        <authorList>
            <person name="Lanie J.A."/>
            <person name="Ng W.-L."/>
            <person name="Kazmierczak K.M."/>
            <person name="Andrzejewski T.M."/>
            <person name="Davidsen T.M."/>
            <person name="Wayne K.J."/>
            <person name="Tettelin H."/>
            <person name="Glass J.I."/>
            <person name="Rusch D."/>
            <person name="Podicherti R."/>
            <person name="Tsui H.-C.T."/>
            <person name="Winkler M.E."/>
        </authorList>
    </citation>
    <scope>NUCLEOTIDE SEQUENCE</scope>
</reference>
<name>A0A382DH37_9ZZZZ</name>
<accession>A0A382DH37</accession>
<dbReference type="PROSITE" id="PS50850">
    <property type="entry name" value="MFS"/>
    <property type="match status" value="1"/>
</dbReference>
<dbReference type="PANTHER" id="PTHR23534">
    <property type="entry name" value="MFS PERMEASE"/>
    <property type="match status" value="1"/>
</dbReference>
<feature type="transmembrane region" description="Helical" evidence="1">
    <location>
        <begin position="334"/>
        <end position="356"/>
    </location>
</feature>
<evidence type="ECO:0000313" key="3">
    <source>
        <dbReference type="EMBL" id="SVB37698.1"/>
    </source>
</evidence>
<feature type="transmembrane region" description="Helical" evidence="1">
    <location>
        <begin position="36"/>
        <end position="58"/>
    </location>
</feature>
<protein>
    <recommendedName>
        <fullName evidence="2">Major facilitator superfamily (MFS) profile domain-containing protein</fullName>
    </recommendedName>
</protein>
<dbReference type="EMBL" id="UINC01039346">
    <property type="protein sequence ID" value="SVB37698.1"/>
    <property type="molecule type" value="Genomic_DNA"/>
</dbReference>
<feature type="transmembrane region" description="Helical" evidence="1">
    <location>
        <begin position="164"/>
        <end position="182"/>
    </location>
</feature>
<keyword evidence="1" id="KW-1133">Transmembrane helix</keyword>
<feature type="transmembrane region" description="Helical" evidence="1">
    <location>
        <begin position="7"/>
        <end position="30"/>
    </location>
</feature>
<dbReference type="InterPro" id="IPR011701">
    <property type="entry name" value="MFS"/>
</dbReference>